<dbReference type="PANTHER" id="PTHR33448">
    <property type="entry name" value="CHLOROPLAST PROTEIN HCF243-RELATED"/>
    <property type="match status" value="1"/>
</dbReference>
<name>A0ABR2LF54_9ASPA</name>
<evidence type="ECO:0008006" key="4">
    <source>
        <dbReference type="Google" id="ProtNLM"/>
    </source>
</evidence>
<feature type="compositionally biased region" description="Low complexity" evidence="1">
    <location>
        <begin position="68"/>
        <end position="79"/>
    </location>
</feature>
<accession>A0ABR2LF54</accession>
<keyword evidence="3" id="KW-1185">Reference proteome</keyword>
<feature type="region of interest" description="Disordered" evidence="1">
    <location>
        <begin position="437"/>
        <end position="518"/>
    </location>
</feature>
<dbReference type="Proteomes" id="UP001412067">
    <property type="component" value="Unassembled WGS sequence"/>
</dbReference>
<evidence type="ECO:0000313" key="2">
    <source>
        <dbReference type="EMBL" id="KAK8939430.1"/>
    </source>
</evidence>
<proteinExistence type="predicted"/>
<feature type="compositionally biased region" description="Basic and acidic residues" evidence="1">
    <location>
        <begin position="453"/>
        <end position="474"/>
    </location>
</feature>
<evidence type="ECO:0000313" key="3">
    <source>
        <dbReference type="Proteomes" id="UP001412067"/>
    </source>
</evidence>
<dbReference type="EMBL" id="JBBWWR010000020">
    <property type="protein sequence ID" value="KAK8939430.1"/>
    <property type="molecule type" value="Genomic_DNA"/>
</dbReference>
<feature type="region of interest" description="Disordered" evidence="1">
    <location>
        <begin position="43"/>
        <end position="99"/>
    </location>
</feature>
<feature type="region of interest" description="Disordered" evidence="1">
    <location>
        <begin position="326"/>
        <end position="380"/>
    </location>
</feature>
<feature type="compositionally biased region" description="Basic and acidic residues" evidence="1">
    <location>
        <begin position="560"/>
        <end position="570"/>
    </location>
</feature>
<evidence type="ECO:0000256" key="1">
    <source>
        <dbReference type="SAM" id="MobiDB-lite"/>
    </source>
</evidence>
<feature type="region of interest" description="Disordered" evidence="1">
    <location>
        <begin position="134"/>
        <end position="157"/>
    </location>
</feature>
<feature type="compositionally biased region" description="Acidic residues" evidence="1">
    <location>
        <begin position="355"/>
        <end position="365"/>
    </location>
</feature>
<feature type="compositionally biased region" description="Basic and acidic residues" evidence="1">
    <location>
        <begin position="504"/>
        <end position="518"/>
    </location>
</feature>
<feature type="compositionally biased region" description="Basic residues" evidence="1">
    <location>
        <begin position="134"/>
        <end position="150"/>
    </location>
</feature>
<dbReference type="PANTHER" id="PTHR33448:SF4">
    <property type="entry name" value="CHLOROPLAST PROTEIN HCF243"/>
    <property type="match status" value="1"/>
</dbReference>
<feature type="region of interest" description="Disordered" evidence="1">
    <location>
        <begin position="1"/>
        <end position="25"/>
    </location>
</feature>
<feature type="region of interest" description="Disordered" evidence="1">
    <location>
        <begin position="560"/>
        <end position="588"/>
    </location>
</feature>
<gene>
    <name evidence="2" type="ORF">KSP40_PGU014381</name>
</gene>
<sequence>MRKKRTATMEGSERSHPHRSGSSAGGASDFFICFSARPSSSAATSTASAAMRVPSSKALMSPGRGRDPSSAPALSASLSRRLRNSGSVKGGQSPMFPSGVPLAGRKKGCAYEATEPSSPKVTCIGQVRVKAKKKVKSKAKKAMARSRSQRGRREAERECCPGKNQSWVHQVPLSICETLRGIGSEFSCFLPCGGRSLCGGGGGGSSRTGEEKGIDETMIGRSASSSSCGQVLARWVVAVQEGEEEVKGSEKVEVGFLLREREEKMAEVEIEELRNRGGEKGVGGEEEAARVSVCIPPRNALLLMRCRSDPVRMAALANRFWGSPVNKQQSEEERIKEEENELEDVVQKQARTANIEEEEEEEEEREDHLTENEESDAVENSVTAVELVEEENDCEKTAEVETASVMEMNLQLLDEEINSARENLSCESPPMLKINSSREEQEKNAVVRNRSYHLPEKEEEKAEDKIGGKEERRYGNICASRSKERGKRRCKEKDGRRHSFSSEIDSRRHSFSSEKEARRASFSIDRGTRWSFSLGKSDLESKDVRTLPFSAAEVCPEEEGAKSRGVKVPEKPANGAVKHEPEVEDEKKGVAGEWTGLPDCLLMMMYEPKLSMEVSKETWVSGNDFLRWRPNNPRNRIPSKPGIAVEASGDNEAAPPTESASILSSAAEDTVPVAVTAPPAEPPRATAVQHKVSARPAAVAPYEPLVLTRCKSEPVRSSARLTADACFWKDRHRPIGAAGIGF</sequence>
<comment type="caution">
    <text evidence="2">The sequence shown here is derived from an EMBL/GenBank/DDBJ whole genome shotgun (WGS) entry which is preliminary data.</text>
</comment>
<reference evidence="2 3" key="1">
    <citation type="journal article" date="2022" name="Nat. Plants">
        <title>Genomes of leafy and leafless Platanthera orchids illuminate the evolution of mycoheterotrophy.</title>
        <authorList>
            <person name="Li M.H."/>
            <person name="Liu K.W."/>
            <person name="Li Z."/>
            <person name="Lu H.C."/>
            <person name="Ye Q.L."/>
            <person name="Zhang D."/>
            <person name="Wang J.Y."/>
            <person name="Li Y.F."/>
            <person name="Zhong Z.M."/>
            <person name="Liu X."/>
            <person name="Yu X."/>
            <person name="Liu D.K."/>
            <person name="Tu X.D."/>
            <person name="Liu B."/>
            <person name="Hao Y."/>
            <person name="Liao X.Y."/>
            <person name="Jiang Y.T."/>
            <person name="Sun W.H."/>
            <person name="Chen J."/>
            <person name="Chen Y.Q."/>
            <person name="Ai Y."/>
            <person name="Zhai J.W."/>
            <person name="Wu S.S."/>
            <person name="Zhou Z."/>
            <person name="Hsiao Y.Y."/>
            <person name="Wu W.L."/>
            <person name="Chen Y.Y."/>
            <person name="Lin Y.F."/>
            <person name="Hsu J.L."/>
            <person name="Li C.Y."/>
            <person name="Wang Z.W."/>
            <person name="Zhao X."/>
            <person name="Zhong W.Y."/>
            <person name="Ma X.K."/>
            <person name="Ma L."/>
            <person name="Huang J."/>
            <person name="Chen G.Z."/>
            <person name="Huang M.Z."/>
            <person name="Huang L."/>
            <person name="Peng D.H."/>
            <person name="Luo Y.B."/>
            <person name="Zou S.Q."/>
            <person name="Chen S.P."/>
            <person name="Lan S."/>
            <person name="Tsai W.C."/>
            <person name="Van de Peer Y."/>
            <person name="Liu Z.J."/>
        </authorList>
    </citation>
    <scope>NUCLEOTIDE SEQUENCE [LARGE SCALE GENOMIC DNA]</scope>
    <source>
        <strain evidence="2">Lor288</strain>
    </source>
</reference>
<protein>
    <recommendedName>
        <fullName evidence="4">Chloroplast protein HCF243</fullName>
    </recommendedName>
</protein>
<organism evidence="2 3">
    <name type="scientific">Platanthera guangdongensis</name>
    <dbReference type="NCBI Taxonomy" id="2320717"/>
    <lineage>
        <taxon>Eukaryota</taxon>
        <taxon>Viridiplantae</taxon>
        <taxon>Streptophyta</taxon>
        <taxon>Embryophyta</taxon>
        <taxon>Tracheophyta</taxon>
        <taxon>Spermatophyta</taxon>
        <taxon>Magnoliopsida</taxon>
        <taxon>Liliopsida</taxon>
        <taxon>Asparagales</taxon>
        <taxon>Orchidaceae</taxon>
        <taxon>Orchidoideae</taxon>
        <taxon>Orchideae</taxon>
        <taxon>Orchidinae</taxon>
        <taxon>Platanthera</taxon>
    </lineage>
</organism>
<feature type="compositionally biased region" description="Basic and acidic residues" evidence="1">
    <location>
        <begin position="577"/>
        <end position="588"/>
    </location>
</feature>